<dbReference type="Proteomes" id="UP000836597">
    <property type="component" value="Chromosome"/>
</dbReference>
<feature type="transmembrane region" description="Helical" evidence="1">
    <location>
        <begin position="50"/>
        <end position="71"/>
    </location>
</feature>
<organism evidence="2">
    <name type="scientific">Acididesulfobacillus acetoxydans</name>
    <dbReference type="NCBI Taxonomy" id="1561005"/>
    <lineage>
        <taxon>Bacteria</taxon>
        <taxon>Bacillati</taxon>
        <taxon>Bacillota</taxon>
        <taxon>Clostridia</taxon>
        <taxon>Eubacteriales</taxon>
        <taxon>Peptococcaceae</taxon>
        <taxon>Acididesulfobacillus</taxon>
    </lineage>
</organism>
<accession>A0A8S0W373</accession>
<reference evidence="2" key="2">
    <citation type="submission" date="2020-01" db="EMBL/GenBank/DDBJ databases">
        <authorList>
            <person name="Hornung B."/>
        </authorList>
    </citation>
    <scope>NUCLEOTIDE SEQUENCE</scope>
    <source>
        <strain evidence="2">PacBioINE</strain>
    </source>
</reference>
<gene>
    <name evidence="3" type="ORF">DEACI_1927</name>
    <name evidence="2" type="ORF">DEACI_2044</name>
</gene>
<proteinExistence type="predicted"/>
<dbReference type="EMBL" id="LR746496">
    <property type="protein sequence ID" value="CAA7601378.1"/>
    <property type="molecule type" value="Genomic_DNA"/>
</dbReference>
<evidence type="ECO:0000313" key="4">
    <source>
        <dbReference type="Proteomes" id="UP001071230"/>
    </source>
</evidence>
<sequence>MVGHSVFGGILPPLPPLFLVIWIAFFFLVSRIFMWLWNITIPRIFNIREITYWEAFRLLIIAGLLFGKFGFNMQL</sequence>
<evidence type="ECO:0000313" key="3">
    <source>
        <dbReference type="EMBL" id="CEJ07461.1"/>
    </source>
</evidence>
<dbReference type="AlphaFoldDB" id="A0A8S0W373"/>
<reference evidence="3" key="1">
    <citation type="submission" date="2014-11" db="EMBL/GenBank/DDBJ databases">
        <authorList>
            <person name="Hornung B.V."/>
        </authorList>
    </citation>
    <scope>NUCLEOTIDE SEQUENCE</scope>
    <source>
        <strain evidence="3">INE</strain>
    </source>
</reference>
<name>A0A8S0W373_9FIRM</name>
<evidence type="ECO:0000313" key="2">
    <source>
        <dbReference type="EMBL" id="CAA7601378.1"/>
    </source>
</evidence>
<protein>
    <submittedName>
        <fullName evidence="2">Uncharacterized protein</fullName>
    </submittedName>
</protein>
<evidence type="ECO:0000256" key="1">
    <source>
        <dbReference type="SAM" id="Phobius"/>
    </source>
</evidence>
<keyword evidence="1" id="KW-1133">Transmembrane helix</keyword>
<keyword evidence="1" id="KW-0472">Membrane</keyword>
<dbReference type="Proteomes" id="UP001071230">
    <property type="component" value="Unassembled WGS sequence"/>
</dbReference>
<feature type="transmembrane region" description="Helical" evidence="1">
    <location>
        <begin position="17"/>
        <end position="38"/>
    </location>
</feature>
<keyword evidence="1" id="KW-0812">Transmembrane</keyword>
<dbReference type="EMBL" id="CDGJ01000055">
    <property type="protein sequence ID" value="CEJ07461.1"/>
    <property type="molecule type" value="Genomic_DNA"/>
</dbReference>
<keyword evidence="4" id="KW-1185">Reference proteome</keyword>
<dbReference type="KEGG" id="aacx:DEACI_2044"/>